<comment type="caution">
    <text evidence="4">The sequence shown here is derived from an EMBL/GenBank/DDBJ whole genome shotgun (WGS) entry which is preliminary data.</text>
</comment>
<dbReference type="Proteomes" id="UP000070659">
    <property type="component" value="Unassembled WGS sequence"/>
</dbReference>
<evidence type="ECO:0000313" key="5">
    <source>
        <dbReference type="Proteomes" id="UP000070659"/>
    </source>
</evidence>
<feature type="region of interest" description="Disordered" evidence="1">
    <location>
        <begin position="31"/>
        <end position="63"/>
    </location>
</feature>
<protein>
    <recommendedName>
        <fullName evidence="3">EfeO-type cupredoxin-like domain-containing protein</fullName>
    </recommendedName>
</protein>
<accession>A0A132MZZ0</accession>
<feature type="chain" id="PRO_5039448654" description="EfeO-type cupredoxin-like domain-containing protein" evidence="2">
    <location>
        <begin position="22"/>
        <end position="150"/>
    </location>
</feature>
<evidence type="ECO:0000259" key="3">
    <source>
        <dbReference type="Pfam" id="PF13473"/>
    </source>
</evidence>
<feature type="signal peptide" evidence="2">
    <location>
        <begin position="1"/>
        <end position="21"/>
    </location>
</feature>
<proteinExistence type="predicted"/>
<dbReference type="InterPro" id="IPR008972">
    <property type="entry name" value="Cupredoxin"/>
</dbReference>
<dbReference type="Gene3D" id="2.60.40.420">
    <property type="entry name" value="Cupredoxins - blue copper proteins"/>
    <property type="match status" value="1"/>
</dbReference>
<reference evidence="4 5" key="1">
    <citation type="submission" date="2015-02" db="EMBL/GenBank/DDBJ databases">
        <title>Physiological reanalysis, assessment of diazotrophy, and genome sequences of multiple isolates of Streptomyces thermoautotrophicus.</title>
        <authorList>
            <person name="MacKellar D.C."/>
            <person name="Lieber L."/>
            <person name="Norman J."/>
            <person name="Bolger A."/>
            <person name="Tobin C."/>
            <person name="Murray J.W."/>
            <person name="Prell J."/>
        </authorList>
    </citation>
    <scope>NUCLEOTIDE SEQUENCE [LARGE SCALE GENOMIC DNA]</scope>
    <source>
        <strain evidence="4 5">UBT1</strain>
    </source>
</reference>
<keyword evidence="2" id="KW-0732">Signal</keyword>
<dbReference type="AlphaFoldDB" id="A0A132MZZ0"/>
<dbReference type="EMBL" id="JYIJ01000017">
    <property type="protein sequence ID" value="KWX03478.1"/>
    <property type="molecule type" value="Genomic_DNA"/>
</dbReference>
<dbReference type="InterPro" id="IPR028096">
    <property type="entry name" value="EfeO_Cupredoxin"/>
</dbReference>
<evidence type="ECO:0000313" key="4">
    <source>
        <dbReference type="EMBL" id="KWX03478.1"/>
    </source>
</evidence>
<gene>
    <name evidence="4" type="ORF">TH66_11295</name>
</gene>
<dbReference type="PROSITE" id="PS51257">
    <property type="entry name" value="PROKAR_LIPOPROTEIN"/>
    <property type="match status" value="1"/>
</dbReference>
<sequence>MRLIRSAARSAARTTALVALAALVAACGGSNSAKPGSAAPTPTASAPASPAASAPASPSAPATDAVTYQVTIKGGNVEPKPDVVKVKLGQTVRLTVTSDQHDEIHVHGYDVSAELEPNKPTTVEFKASTPGTFEVETHHSQKLLFRLQVQ</sequence>
<feature type="compositionally biased region" description="Low complexity" evidence="1">
    <location>
        <begin position="37"/>
        <end position="63"/>
    </location>
</feature>
<name>A0A132MZZ0_9ACTN</name>
<dbReference type="SUPFAM" id="SSF49503">
    <property type="entry name" value="Cupredoxins"/>
    <property type="match status" value="1"/>
</dbReference>
<evidence type="ECO:0000256" key="2">
    <source>
        <dbReference type="SAM" id="SignalP"/>
    </source>
</evidence>
<dbReference type="PATRIC" id="fig|1469144.8.peg.2786"/>
<dbReference type="RefSeq" id="WP_067070006.1">
    <property type="nucleotide sequence ID" value="NZ_JYIJ01000017.1"/>
</dbReference>
<feature type="domain" description="EfeO-type cupredoxin-like" evidence="3">
    <location>
        <begin position="58"/>
        <end position="135"/>
    </location>
</feature>
<organism evidence="4 5">
    <name type="scientific">Carbonactinospora thermoautotrophica</name>
    <dbReference type="NCBI Taxonomy" id="1469144"/>
    <lineage>
        <taxon>Bacteria</taxon>
        <taxon>Bacillati</taxon>
        <taxon>Actinomycetota</taxon>
        <taxon>Actinomycetes</taxon>
        <taxon>Kitasatosporales</taxon>
        <taxon>Carbonactinosporaceae</taxon>
        <taxon>Carbonactinospora</taxon>
    </lineage>
</organism>
<dbReference type="Pfam" id="PF13473">
    <property type="entry name" value="Cupredoxin_1"/>
    <property type="match status" value="1"/>
</dbReference>
<evidence type="ECO:0000256" key="1">
    <source>
        <dbReference type="SAM" id="MobiDB-lite"/>
    </source>
</evidence>